<evidence type="ECO:0000313" key="2">
    <source>
        <dbReference type="EMBL" id="CAL8080136.1"/>
    </source>
</evidence>
<reference evidence="2 3" key="1">
    <citation type="submission" date="2024-08" db="EMBL/GenBank/DDBJ databases">
        <authorList>
            <person name="Cucini C."/>
            <person name="Frati F."/>
        </authorList>
    </citation>
    <scope>NUCLEOTIDE SEQUENCE [LARGE SCALE GENOMIC DNA]</scope>
</reference>
<comment type="caution">
    <text evidence="2">The sequence shown here is derived from an EMBL/GenBank/DDBJ whole genome shotgun (WGS) entry which is preliminary data.</text>
</comment>
<sequence>MPLTDVGFTPPSFQATDDFLKRMARISESPFHPIPAKHLVSRYMVTASGDFNFDIPAGTRRKFHYLRRKAVSIGFFWYHHVAGVRRQYCSLVIVNNTEGYAALLDNNPSTSMIQMVQRFLQVHCTPNVMDDFRIVDMPAFVNPILKGSSLLAAVAMYNWVHENSVEIAFRGQYPSESQLYEMGLWAYPRSFRRIYNVRIITNLNREEPEANGSPNDPLLERFGHLPHINLEPAQLVELDPPVIPFHEPWVPEDEPEDHDDGYDDGFESDDTVENEPQIIRRLRLQDRDRLVWAMLHN</sequence>
<feature type="compositionally biased region" description="Acidic residues" evidence="1">
    <location>
        <begin position="250"/>
        <end position="270"/>
    </location>
</feature>
<evidence type="ECO:0000313" key="3">
    <source>
        <dbReference type="Proteomes" id="UP001642540"/>
    </source>
</evidence>
<evidence type="ECO:0000256" key="1">
    <source>
        <dbReference type="SAM" id="MobiDB-lite"/>
    </source>
</evidence>
<dbReference type="EMBL" id="CAXLJM020000014">
    <property type="protein sequence ID" value="CAL8080136.1"/>
    <property type="molecule type" value="Genomic_DNA"/>
</dbReference>
<feature type="region of interest" description="Disordered" evidence="1">
    <location>
        <begin position="249"/>
        <end position="270"/>
    </location>
</feature>
<gene>
    <name evidence="2" type="ORF">ODALV1_LOCUS4555</name>
</gene>
<proteinExistence type="predicted"/>
<dbReference type="Proteomes" id="UP001642540">
    <property type="component" value="Unassembled WGS sequence"/>
</dbReference>
<name>A0ABP1PWA8_9HEXA</name>
<keyword evidence="3" id="KW-1185">Reference proteome</keyword>
<accession>A0ABP1PWA8</accession>
<protein>
    <submittedName>
        <fullName evidence="2">Uncharacterized protein</fullName>
    </submittedName>
</protein>
<organism evidence="2 3">
    <name type="scientific">Orchesella dallaii</name>
    <dbReference type="NCBI Taxonomy" id="48710"/>
    <lineage>
        <taxon>Eukaryota</taxon>
        <taxon>Metazoa</taxon>
        <taxon>Ecdysozoa</taxon>
        <taxon>Arthropoda</taxon>
        <taxon>Hexapoda</taxon>
        <taxon>Collembola</taxon>
        <taxon>Entomobryomorpha</taxon>
        <taxon>Entomobryoidea</taxon>
        <taxon>Orchesellidae</taxon>
        <taxon>Orchesellinae</taxon>
        <taxon>Orchesella</taxon>
    </lineage>
</organism>